<dbReference type="Proteomes" id="UP000392064">
    <property type="component" value="Chromosome"/>
</dbReference>
<proteinExistence type="predicted"/>
<keyword evidence="1" id="KW-0805">Transcription regulation</keyword>
<name>A0A5Q2MIG4_9ACTN</name>
<gene>
    <name evidence="7" type="ORF">GEV26_01145</name>
</gene>
<dbReference type="PRINTS" id="PR00455">
    <property type="entry name" value="HTHTETR"/>
</dbReference>
<dbReference type="AlphaFoldDB" id="A0A5Q2MIG4"/>
<evidence type="ECO:0000313" key="7">
    <source>
        <dbReference type="EMBL" id="QGG40095.1"/>
    </source>
</evidence>
<dbReference type="Gene3D" id="1.10.10.60">
    <property type="entry name" value="Homeodomain-like"/>
    <property type="match status" value="1"/>
</dbReference>
<dbReference type="GO" id="GO:0003700">
    <property type="term" value="F:DNA-binding transcription factor activity"/>
    <property type="evidence" value="ECO:0007669"/>
    <property type="project" value="TreeGrafter"/>
</dbReference>
<dbReference type="SUPFAM" id="SSF48498">
    <property type="entry name" value="Tetracyclin repressor-like, C-terminal domain"/>
    <property type="match status" value="1"/>
</dbReference>
<feature type="region of interest" description="Disordered" evidence="5">
    <location>
        <begin position="1"/>
        <end position="45"/>
    </location>
</feature>
<feature type="DNA-binding region" description="H-T-H motif" evidence="4">
    <location>
        <begin position="66"/>
        <end position="85"/>
    </location>
</feature>
<dbReference type="KEGG" id="aef:GEV26_01145"/>
<dbReference type="EMBL" id="CP045737">
    <property type="protein sequence ID" value="QGG40095.1"/>
    <property type="molecule type" value="Genomic_DNA"/>
</dbReference>
<dbReference type="PANTHER" id="PTHR30055:SF234">
    <property type="entry name" value="HTH-TYPE TRANSCRIPTIONAL REGULATOR BETI"/>
    <property type="match status" value="1"/>
</dbReference>
<organism evidence="7 8">
    <name type="scientific">Aeromicrobium yanjiei</name>
    <dbReference type="NCBI Taxonomy" id="2662028"/>
    <lineage>
        <taxon>Bacteria</taxon>
        <taxon>Bacillati</taxon>
        <taxon>Actinomycetota</taxon>
        <taxon>Actinomycetes</taxon>
        <taxon>Propionibacteriales</taxon>
        <taxon>Nocardioidaceae</taxon>
        <taxon>Aeromicrobium</taxon>
    </lineage>
</organism>
<dbReference type="InterPro" id="IPR036271">
    <property type="entry name" value="Tet_transcr_reg_TetR-rel_C_sf"/>
</dbReference>
<accession>A0A5Q2MIG4</accession>
<feature type="domain" description="HTH tetR-type" evidence="6">
    <location>
        <begin position="43"/>
        <end position="103"/>
    </location>
</feature>
<dbReference type="InterPro" id="IPR001647">
    <property type="entry name" value="HTH_TetR"/>
</dbReference>
<sequence length="452" mass="49650">MTAAPLRAARAKRHQPDTSSKIDIMGPMTFQPPGTTPPPPRDSARTDEIRKVAADLFQSAGYSSTTMNEIAKATGILPGSLYHHFASKEEIAIEIMEAFNRGLTDLAARLAKQQRSRVGSAQEELRRFAAEATAFSFEHGAAIRLRAYEAPTVATSRLREAMDFVPRGLGKVWNTSINDMLTEAGVTFAHRGLLRYALLNATLTASMTHEPGSDAADLARRTCDLLLTGASPNPPSWDELDASPALRAAEDAIARWKAPLADPPANSREAIMLAARSEFARRGYSATTIRDVANAAGIRMGTLYRRVDSKEQILSEILGDYSSQLDDAVRSVLGSGSTAVEGLDGMARLFITASRRFREESEIVKLGWIGREADSNPFRDYYLQTQKRLALWEKLFEDGQANGSIRPVAPPQDLAIDVRTLLWIPFRDHARTSEARAHEFLRCTLLRGALTP</sequence>
<feature type="DNA-binding region" description="H-T-H motif" evidence="4">
    <location>
        <begin position="288"/>
        <end position="307"/>
    </location>
</feature>
<evidence type="ECO:0000256" key="3">
    <source>
        <dbReference type="ARBA" id="ARBA00023163"/>
    </source>
</evidence>
<protein>
    <submittedName>
        <fullName evidence="7">TetR family transcriptional regulator</fullName>
    </submittedName>
</protein>
<dbReference type="GO" id="GO:0000976">
    <property type="term" value="F:transcription cis-regulatory region binding"/>
    <property type="evidence" value="ECO:0007669"/>
    <property type="project" value="TreeGrafter"/>
</dbReference>
<evidence type="ECO:0000313" key="8">
    <source>
        <dbReference type="Proteomes" id="UP000392064"/>
    </source>
</evidence>
<keyword evidence="3" id="KW-0804">Transcription</keyword>
<dbReference type="InterPro" id="IPR050109">
    <property type="entry name" value="HTH-type_TetR-like_transc_reg"/>
</dbReference>
<evidence type="ECO:0000256" key="2">
    <source>
        <dbReference type="ARBA" id="ARBA00023125"/>
    </source>
</evidence>
<evidence type="ECO:0000256" key="5">
    <source>
        <dbReference type="SAM" id="MobiDB-lite"/>
    </source>
</evidence>
<dbReference type="Gene3D" id="1.10.357.10">
    <property type="entry name" value="Tetracycline Repressor, domain 2"/>
    <property type="match status" value="2"/>
</dbReference>
<feature type="domain" description="HTH tetR-type" evidence="6">
    <location>
        <begin position="265"/>
        <end position="325"/>
    </location>
</feature>
<dbReference type="InterPro" id="IPR009057">
    <property type="entry name" value="Homeodomain-like_sf"/>
</dbReference>
<dbReference type="SUPFAM" id="SSF46689">
    <property type="entry name" value="Homeodomain-like"/>
    <property type="match status" value="2"/>
</dbReference>
<dbReference type="PROSITE" id="PS50977">
    <property type="entry name" value="HTH_TETR_2"/>
    <property type="match status" value="2"/>
</dbReference>
<dbReference type="PANTHER" id="PTHR30055">
    <property type="entry name" value="HTH-TYPE TRANSCRIPTIONAL REGULATOR RUTR"/>
    <property type="match status" value="1"/>
</dbReference>
<reference evidence="7 8" key="1">
    <citation type="submission" date="2019-11" db="EMBL/GenBank/DDBJ databases">
        <authorList>
            <person name="Li J."/>
        </authorList>
    </citation>
    <scope>NUCLEOTIDE SEQUENCE [LARGE SCALE GENOMIC DNA]</scope>
    <source>
        <strain evidence="7 8">MF47</strain>
    </source>
</reference>
<keyword evidence="2 4" id="KW-0238">DNA-binding</keyword>
<evidence type="ECO:0000259" key="6">
    <source>
        <dbReference type="PROSITE" id="PS50977"/>
    </source>
</evidence>
<evidence type="ECO:0000256" key="4">
    <source>
        <dbReference type="PROSITE-ProRule" id="PRU00335"/>
    </source>
</evidence>
<evidence type="ECO:0000256" key="1">
    <source>
        <dbReference type="ARBA" id="ARBA00023015"/>
    </source>
</evidence>
<keyword evidence="8" id="KW-1185">Reference proteome</keyword>
<dbReference type="Pfam" id="PF00440">
    <property type="entry name" value="TetR_N"/>
    <property type="match status" value="2"/>
</dbReference>